<accession>A0A336N1N1</accession>
<dbReference type="GeneID" id="49636315"/>
<reference evidence="1 2" key="1">
    <citation type="submission" date="2018-06" db="EMBL/GenBank/DDBJ databases">
        <authorList>
            <consortium name="Pathogen Informatics"/>
            <person name="Doyle S."/>
        </authorList>
    </citation>
    <scope>NUCLEOTIDE SEQUENCE [LARGE SCALE GENOMIC DNA]</scope>
    <source>
        <strain evidence="1 2">NCTC5908</strain>
    </source>
</reference>
<organism evidence="1 2">
    <name type="scientific">Aggregatibacter aphrophilus</name>
    <name type="common">Haemophilus aphrophilus</name>
    <dbReference type="NCBI Taxonomy" id="732"/>
    <lineage>
        <taxon>Bacteria</taxon>
        <taxon>Pseudomonadati</taxon>
        <taxon>Pseudomonadota</taxon>
        <taxon>Gammaproteobacteria</taxon>
        <taxon>Pasteurellales</taxon>
        <taxon>Pasteurellaceae</taxon>
        <taxon>Aggregatibacter</taxon>
    </lineage>
</organism>
<dbReference type="STRING" id="732.ADJ80_09765"/>
<evidence type="ECO:0000313" key="2">
    <source>
        <dbReference type="Proteomes" id="UP000253728"/>
    </source>
</evidence>
<protein>
    <submittedName>
        <fullName evidence="1">Pathogenicity locus</fullName>
    </submittedName>
</protein>
<dbReference type="Proteomes" id="UP000253728">
    <property type="component" value="Unassembled WGS sequence"/>
</dbReference>
<dbReference type="RefSeq" id="WP_005703972.1">
    <property type="nucleotide sequence ID" value="NZ_MAQF01000012.1"/>
</dbReference>
<evidence type="ECO:0000313" key="1">
    <source>
        <dbReference type="EMBL" id="SSY93118.1"/>
    </source>
</evidence>
<dbReference type="Gene3D" id="1.10.150.20">
    <property type="entry name" value="5' to 3' exonuclease, C-terminal subdomain"/>
    <property type="match status" value="1"/>
</dbReference>
<dbReference type="InterPro" id="IPR021725">
    <property type="entry name" value="Cdd1"/>
</dbReference>
<gene>
    <name evidence="1" type="ORF">NCTC5908_00206</name>
</gene>
<sequence>MNPSKVQRDKLHQLTDLPNVGKSVAEDLRKLGINTPQDLLGRDAYAMYYKLCELTSMQHDPCMIDVFLSLTDFIQGNDPKPWWVFTAQRKAYLSQLNRQ</sequence>
<proteinExistence type="predicted"/>
<dbReference type="AlphaFoldDB" id="A0A336N1N1"/>
<name>A0A336N1N1_AGGAP</name>
<dbReference type="EMBL" id="UFSP01000001">
    <property type="protein sequence ID" value="SSY93118.1"/>
    <property type="molecule type" value="Genomic_DNA"/>
</dbReference>
<dbReference type="Pfam" id="PF11731">
    <property type="entry name" value="Cdd1"/>
    <property type="match status" value="1"/>
</dbReference>